<dbReference type="PANTHER" id="PTHR12110">
    <property type="entry name" value="HYDROXYPYRUVATE ISOMERASE"/>
    <property type="match status" value="1"/>
</dbReference>
<dbReference type="PANTHER" id="PTHR12110:SF41">
    <property type="entry name" value="INOSOSE DEHYDRATASE"/>
    <property type="match status" value="1"/>
</dbReference>
<comment type="caution">
    <text evidence="2">The sequence shown here is derived from an EMBL/GenBank/DDBJ whole genome shotgun (WGS) entry which is preliminary data.</text>
</comment>
<gene>
    <name evidence="2" type="ORF">V1Y59_01125</name>
</gene>
<dbReference type="EMBL" id="JAZDUE010000001">
    <property type="protein sequence ID" value="MEE4021663.1"/>
    <property type="molecule type" value="Genomic_DNA"/>
</dbReference>
<dbReference type="Gene3D" id="3.20.20.150">
    <property type="entry name" value="Divalent-metal-dependent TIM barrel enzymes"/>
    <property type="match status" value="1"/>
</dbReference>
<organism evidence="2 3">
    <name type="scientific">Gordonia prachuapensis</name>
    <dbReference type="NCBI Taxonomy" id="3115651"/>
    <lineage>
        <taxon>Bacteria</taxon>
        <taxon>Bacillati</taxon>
        <taxon>Actinomycetota</taxon>
        <taxon>Actinomycetes</taxon>
        <taxon>Mycobacteriales</taxon>
        <taxon>Gordoniaceae</taxon>
        <taxon>Gordonia</taxon>
    </lineage>
</organism>
<dbReference type="GO" id="GO:0016853">
    <property type="term" value="F:isomerase activity"/>
    <property type="evidence" value="ECO:0007669"/>
    <property type="project" value="UniProtKB-KW"/>
</dbReference>
<keyword evidence="2" id="KW-0413">Isomerase</keyword>
<accession>A0ABU7MMV3</accession>
<sequence>MEEYEVRDGGAAIDGGRIAAAPISWGVCEVPGWGYQLSPERVLSDMRDLGVTATETGPEGFLPASPDRLHDVLDAYGLRCVGAFIPLVLHRDDSDPTLAVTELLDRLEASGGDVAVLAAATGLHGYDHRPDLSESEWATLSANLDRIGTLAEERGVTAALHPHAGTMIERREDIDRVLESSSIGLCLDTGHLLIGGTDPLELVRRCPDRITHTHLKDVDVDLADQVRCDALTYTDAVERGLYVPLGTGGAQIADVVSALAAADYDGWYVLEQDTVLPDAESGDRAAVEVAASLSFLYDVVAHPIRT</sequence>
<keyword evidence="3" id="KW-1185">Reference proteome</keyword>
<proteinExistence type="predicted"/>
<protein>
    <submittedName>
        <fullName evidence="2">Sugar phosphate isomerase/epimerase</fullName>
    </submittedName>
</protein>
<dbReference type="InterPro" id="IPR013022">
    <property type="entry name" value="Xyl_isomerase-like_TIM-brl"/>
</dbReference>
<dbReference type="Proteomes" id="UP001335729">
    <property type="component" value="Unassembled WGS sequence"/>
</dbReference>
<dbReference type="InterPro" id="IPR050312">
    <property type="entry name" value="IolE/XylAMocC-like"/>
</dbReference>
<evidence type="ECO:0000313" key="3">
    <source>
        <dbReference type="Proteomes" id="UP001335729"/>
    </source>
</evidence>
<feature type="domain" description="Xylose isomerase-like TIM barrel" evidence="1">
    <location>
        <begin position="46"/>
        <end position="278"/>
    </location>
</feature>
<dbReference type="SUPFAM" id="SSF51658">
    <property type="entry name" value="Xylose isomerase-like"/>
    <property type="match status" value="1"/>
</dbReference>
<dbReference type="InterPro" id="IPR036237">
    <property type="entry name" value="Xyl_isomerase-like_sf"/>
</dbReference>
<reference evidence="2 3" key="1">
    <citation type="submission" date="2024-01" db="EMBL/GenBank/DDBJ databases">
        <title>Draft genome sequence of Gordonia sp. PKS22-38.</title>
        <authorList>
            <person name="Suphannarot A."/>
            <person name="Mingma R."/>
        </authorList>
    </citation>
    <scope>NUCLEOTIDE SEQUENCE [LARGE SCALE GENOMIC DNA]</scope>
    <source>
        <strain evidence="2 3">PKS22-38</strain>
    </source>
</reference>
<dbReference type="Pfam" id="PF01261">
    <property type="entry name" value="AP_endonuc_2"/>
    <property type="match status" value="1"/>
</dbReference>
<evidence type="ECO:0000259" key="1">
    <source>
        <dbReference type="Pfam" id="PF01261"/>
    </source>
</evidence>
<dbReference type="RefSeq" id="WP_330502985.1">
    <property type="nucleotide sequence ID" value="NZ_JAZDUE010000001.1"/>
</dbReference>
<name>A0ABU7MMV3_9ACTN</name>
<evidence type="ECO:0000313" key="2">
    <source>
        <dbReference type="EMBL" id="MEE4021663.1"/>
    </source>
</evidence>